<dbReference type="PANTHER" id="PTHR13318:SF190">
    <property type="entry name" value="PARTNER OF PAIRED, ISOFORM B"/>
    <property type="match status" value="1"/>
</dbReference>
<dbReference type="Proteomes" id="UP000674318">
    <property type="component" value="Chromosome 6"/>
</dbReference>
<dbReference type="Gene3D" id="3.80.10.10">
    <property type="entry name" value="Ribonuclease Inhibitor"/>
    <property type="match status" value="4"/>
</dbReference>
<dbReference type="Pfam" id="PF13516">
    <property type="entry name" value="LRR_6"/>
    <property type="match status" value="2"/>
</dbReference>
<dbReference type="GeneID" id="94293142"/>
<feature type="region of interest" description="Disordered" evidence="1">
    <location>
        <begin position="274"/>
        <end position="306"/>
    </location>
</feature>
<organism evidence="2 3">
    <name type="scientific">Porcisia hertigi</name>
    <dbReference type="NCBI Taxonomy" id="2761500"/>
    <lineage>
        <taxon>Eukaryota</taxon>
        <taxon>Discoba</taxon>
        <taxon>Euglenozoa</taxon>
        <taxon>Kinetoplastea</taxon>
        <taxon>Metakinetoplastina</taxon>
        <taxon>Trypanosomatida</taxon>
        <taxon>Trypanosomatidae</taxon>
        <taxon>Leishmaniinae</taxon>
        <taxon>Porcisia</taxon>
    </lineage>
</organism>
<gene>
    <name evidence="2" type="ORF">JKF63_07124</name>
</gene>
<reference evidence="2 3" key="1">
    <citation type="submission" date="2021-02" db="EMBL/GenBank/DDBJ databases">
        <title>Porcisia hertigi Genome sequencing and assembly.</title>
        <authorList>
            <person name="Almutairi H."/>
            <person name="Gatherer D."/>
        </authorList>
    </citation>
    <scope>NUCLEOTIDE SEQUENCE [LARGE SCALE GENOMIC DNA]</scope>
    <source>
        <strain evidence="2 3">C119</strain>
    </source>
</reference>
<dbReference type="GO" id="GO:0031146">
    <property type="term" value="P:SCF-dependent proteasomal ubiquitin-dependent protein catabolic process"/>
    <property type="evidence" value="ECO:0007669"/>
    <property type="project" value="TreeGrafter"/>
</dbReference>
<comment type="caution">
    <text evidence="2">The sequence shown here is derived from an EMBL/GenBank/DDBJ whole genome shotgun (WGS) entry which is preliminary data.</text>
</comment>
<feature type="compositionally biased region" description="Low complexity" evidence="1">
    <location>
        <begin position="857"/>
        <end position="870"/>
    </location>
</feature>
<dbReference type="SMART" id="SM00368">
    <property type="entry name" value="LRR_RI"/>
    <property type="match status" value="4"/>
</dbReference>
<dbReference type="KEGG" id="phet:94293142"/>
<feature type="region of interest" description="Disordered" evidence="1">
    <location>
        <begin position="355"/>
        <end position="408"/>
    </location>
</feature>
<feature type="region of interest" description="Disordered" evidence="1">
    <location>
        <begin position="734"/>
        <end position="753"/>
    </location>
</feature>
<accession>A0A836LKD9</accession>
<proteinExistence type="predicted"/>
<feature type="region of interest" description="Disordered" evidence="1">
    <location>
        <begin position="629"/>
        <end position="663"/>
    </location>
</feature>
<dbReference type="PANTHER" id="PTHR13318">
    <property type="entry name" value="PARTNER OF PAIRED, ISOFORM B-RELATED"/>
    <property type="match status" value="1"/>
</dbReference>
<dbReference type="RefSeq" id="XP_067759503.1">
    <property type="nucleotide sequence ID" value="XM_067903065.1"/>
</dbReference>
<evidence type="ECO:0000313" key="2">
    <source>
        <dbReference type="EMBL" id="KAG5511182.1"/>
    </source>
</evidence>
<feature type="region of interest" description="Disordered" evidence="1">
    <location>
        <begin position="843"/>
        <end position="889"/>
    </location>
</feature>
<dbReference type="InterPro" id="IPR001611">
    <property type="entry name" value="Leu-rich_rpt"/>
</dbReference>
<feature type="compositionally biased region" description="Basic residues" evidence="1">
    <location>
        <begin position="924"/>
        <end position="944"/>
    </location>
</feature>
<name>A0A836LKD9_9TRYP</name>
<feature type="region of interest" description="Disordered" evidence="1">
    <location>
        <begin position="921"/>
        <end position="948"/>
    </location>
</feature>
<sequence>MANALFAAATQAPSTSAAITTPSAGASWTVSAPASVTRPLAFMAASPQSRCGLEMYLSGGCVLPPLGSLVLQVQPHQLSQASGPHPSRAGARRASRRRITCPEGVVASHRHEETASDASHSLLLVCSTNVAITTLPFQPLRTSSSSSVTQPQATAMATLANLAACRTPARPASAVTPGGGDGARTLSSFSATSPPHHRLLPSLSAALQSCRIPVAPAVPRAASAGTSPASVVQTRTALLSAAPSSVKAVSPASTAAGAKINAVLVSSVREAPATLTSIPTGSPPLLRPLRPTPPALSPPTASRAPSSIPTALQTLCHALWWVHRRQLPVSLSFLRYSEEDIQALWAALSGSFQSFPPQQQQQQQAAAAAAATDESTGKPAPSPMHERHGKRERTCGELDGKTPPLVTESDGVQSVCRSAGDCGFRVSEDELRCGLVTGGSGAAVVVASADGAADIVPSSGTPGAPSAPPILTLRSSVTQLHVHGKAADAAVLALLPAHPEVRSLRLTHGSLSDAQLRHLTRVCPDVTHLSLAMNSRIETTAFLCPPLSDTSSVATSATTANTAVTAQPETVMGSPDNDGVYQLTCLHQPGSRSKATATATHMEAPTLPLPFSSSASAACAAADDATHTRLSTLPPGEAAASDTVDALGPCSEAGRGTDASSVQSTFHLPHSRLLPHQSSQLDLFSPDEEGELEMRMSLWQAAQTDTAERRQLVFVLRPQDVVLGTHECAASNASGISGAETTDSGRGAASTTTEGRFLSGLPADAISLSAPSCRRPSPQTRASATRVTLVGPKPAPAARKVLSESSLPTNGTSSPVPARGYADSRPSLAPRLIHSLCPELVTSLQQPPASPPSTRVTAATSPSALSTSNSHTTTVTRGQAGDGGPSTVMRSDRRRFFHAGPPPPVLFGPLASSSSDRVNVPASRLHRHRSRSRSQECHRRRKGHGCLSSPPRSTYWADTLVDLDLSYTQVSDDDVARDVPQLRRLHRLSLEGCVRLSQIAWLPLLPHLHELNLSLCSVQGHALYPLGRCPRLAWLKLEGCPSFTAAHQLWCKEADSAHMEAGGDGGGATAAAASVSASAFPVVHHTTIGGIPAFTVLPPLTGRMRTPTTRAAPTAVPASTGPFTTSVRAATAAGGAAEAGGHGRSGAVAADAVDEAIAAGGAEPAPLLSGLRVLIATSTGLTDAGLRFLDRMAALDCLVLDRCPGVTNVSVAAMLPSLRTLDVSRTRVGPEGLAGLRLSRTLQQLRLQECSELSRLPTLLVEPSSLRPATAGGAAGDESFGLRPSMSTVASVSHRPARNYPLLTVLDLSYTKQLTADGLAGLVADEATVAMQAAAAALTEHLAGRRRNGGGGGDVVAEGVSLTLAPDEALPPAAIFPHLRHVLLRSCDAVTHLHPLRGFTNVVELDLYHTNVTDATLTAALASWTCLEVLDIASTRVRSLAAWCPCDPSETLATAAATTRQGEDGVTTEGHHGLHPPQRPLQWHGRLPAFAATLRVLVLSNTEVTAEGLAALAFFPQLEVLQMSNCRQLSSLRFLALKGDGTPRRLALGELTVTEATHLTNADAFPYIACCPALRVLSLAGCVQLGSGAAAPVERGAPYRRLSCHTDQNLSVLGRLRGLAELNLSNTGVDLRDLRMILCASTSSSSRASDGVQNHHLYQRMWLRGCRHLDEGALMSAAAEALRQSGDPPGGGDFMACRQLPLLREVYLSHGKYGAAVLSGLLS</sequence>
<feature type="compositionally biased region" description="Polar residues" evidence="1">
    <location>
        <begin position="843"/>
        <end position="856"/>
    </location>
</feature>
<dbReference type="GO" id="GO:0019005">
    <property type="term" value="C:SCF ubiquitin ligase complex"/>
    <property type="evidence" value="ECO:0007669"/>
    <property type="project" value="TreeGrafter"/>
</dbReference>
<feature type="compositionally biased region" description="Pro residues" evidence="1">
    <location>
        <begin position="281"/>
        <end position="297"/>
    </location>
</feature>
<dbReference type="InterPro" id="IPR032675">
    <property type="entry name" value="LRR_dom_sf"/>
</dbReference>
<dbReference type="SUPFAM" id="SSF52047">
    <property type="entry name" value="RNI-like"/>
    <property type="match status" value="2"/>
</dbReference>
<feature type="compositionally biased region" description="Low complexity" evidence="1">
    <location>
        <begin position="358"/>
        <end position="371"/>
    </location>
</feature>
<protein>
    <submittedName>
        <fullName evidence="2">Uncharacterized protein</fullName>
    </submittedName>
</protein>
<feature type="compositionally biased region" description="Polar residues" evidence="1">
    <location>
        <begin position="803"/>
        <end position="815"/>
    </location>
</feature>
<evidence type="ECO:0000313" key="3">
    <source>
        <dbReference type="Proteomes" id="UP000674318"/>
    </source>
</evidence>
<dbReference type="EMBL" id="JAFJZO010000006">
    <property type="protein sequence ID" value="KAG5511182.1"/>
    <property type="molecule type" value="Genomic_DNA"/>
</dbReference>
<feature type="region of interest" description="Disordered" evidence="1">
    <location>
        <begin position="77"/>
        <end position="98"/>
    </location>
</feature>
<feature type="region of interest" description="Disordered" evidence="1">
    <location>
        <begin position="791"/>
        <end position="825"/>
    </location>
</feature>
<keyword evidence="3" id="KW-1185">Reference proteome</keyword>
<dbReference type="OrthoDB" id="267446at2759"/>
<evidence type="ECO:0000256" key="1">
    <source>
        <dbReference type="SAM" id="MobiDB-lite"/>
    </source>
</evidence>